<feature type="chain" id="PRO_5043640893" description="acid phosphatase" evidence="9">
    <location>
        <begin position="21"/>
        <end position="331"/>
    </location>
</feature>
<evidence type="ECO:0000256" key="9">
    <source>
        <dbReference type="SAM" id="SignalP"/>
    </source>
</evidence>
<sequence length="331" mass="37791">MQLLTCAWISLSLVLCGCLAAPPSSLRLVAVVFRHGDRSPVEIYPKDNNQEDKWPMGLGWLTNIGKQQQFELGQFVRQRYDGFINTAHYNHEEDFYDMVELNTGMKKETLADIWGIVDTLICEKSHNLTWNDWVYKEGVWDKLDDLRTSSFDLLFNNTAMARLQGGPLLKEILGYMQAATKTDKPLPKFYMYSAHDSTVAALLSALHAYNRHQPIYRALVMMELHEIDSEFVVKVLYRNDTTKDPYLLTPKGCSNKSCSLSELIEVTKDTVPDDWEKECQAKSGGPRELSPASWIAVGIAIGLCITFVSALVVWFFQFRNKRELSYSRINP</sequence>
<evidence type="ECO:0000313" key="10">
    <source>
        <dbReference type="EMBL" id="GFR82521.1"/>
    </source>
</evidence>
<reference evidence="10 11" key="1">
    <citation type="journal article" date="2021" name="Elife">
        <title>Chloroplast acquisition without the gene transfer in kleptoplastic sea slugs, Plakobranchus ocellatus.</title>
        <authorList>
            <person name="Maeda T."/>
            <person name="Takahashi S."/>
            <person name="Yoshida T."/>
            <person name="Shimamura S."/>
            <person name="Takaki Y."/>
            <person name="Nagai Y."/>
            <person name="Toyoda A."/>
            <person name="Suzuki Y."/>
            <person name="Arimoto A."/>
            <person name="Ishii H."/>
            <person name="Satoh N."/>
            <person name="Nishiyama T."/>
            <person name="Hasebe M."/>
            <person name="Maruyama T."/>
            <person name="Minagawa J."/>
            <person name="Obokata J."/>
            <person name="Shigenobu S."/>
        </authorList>
    </citation>
    <scope>NUCLEOTIDE SEQUENCE [LARGE SCALE GENOMIC DNA]</scope>
</reference>
<feature type="transmembrane region" description="Helical" evidence="8">
    <location>
        <begin position="292"/>
        <end position="316"/>
    </location>
</feature>
<dbReference type="Gene3D" id="3.40.50.1240">
    <property type="entry name" value="Phosphoglycerate mutase-like"/>
    <property type="match status" value="2"/>
</dbReference>
<comment type="similarity">
    <text evidence="2">Belongs to the histidine acid phosphatase family.</text>
</comment>
<evidence type="ECO:0000256" key="1">
    <source>
        <dbReference type="ARBA" id="ARBA00000032"/>
    </source>
</evidence>
<dbReference type="GO" id="GO:0003993">
    <property type="term" value="F:acid phosphatase activity"/>
    <property type="evidence" value="ECO:0007669"/>
    <property type="project" value="UniProtKB-EC"/>
</dbReference>
<keyword evidence="8" id="KW-0812">Transmembrane</keyword>
<keyword evidence="5" id="KW-0378">Hydrolase</keyword>
<evidence type="ECO:0000256" key="8">
    <source>
        <dbReference type="SAM" id="Phobius"/>
    </source>
</evidence>
<dbReference type="AlphaFoldDB" id="A0AAV4GCZ5"/>
<dbReference type="SUPFAM" id="SSF53254">
    <property type="entry name" value="Phosphoglycerate mutase-like"/>
    <property type="match status" value="1"/>
</dbReference>
<name>A0AAV4GCZ5_9GAST</name>
<dbReference type="InterPro" id="IPR033379">
    <property type="entry name" value="Acid_Pase_AS"/>
</dbReference>
<evidence type="ECO:0000313" key="11">
    <source>
        <dbReference type="Proteomes" id="UP000762676"/>
    </source>
</evidence>
<evidence type="ECO:0000256" key="2">
    <source>
        <dbReference type="ARBA" id="ARBA00005375"/>
    </source>
</evidence>
<evidence type="ECO:0000256" key="4">
    <source>
        <dbReference type="ARBA" id="ARBA00022729"/>
    </source>
</evidence>
<keyword evidence="7" id="KW-0325">Glycoprotein</keyword>
<evidence type="ECO:0000256" key="7">
    <source>
        <dbReference type="ARBA" id="ARBA00023180"/>
    </source>
</evidence>
<comment type="catalytic activity">
    <reaction evidence="1">
        <text>a phosphate monoester + H2O = an alcohol + phosphate</text>
        <dbReference type="Rhea" id="RHEA:15017"/>
        <dbReference type="ChEBI" id="CHEBI:15377"/>
        <dbReference type="ChEBI" id="CHEBI:30879"/>
        <dbReference type="ChEBI" id="CHEBI:43474"/>
        <dbReference type="ChEBI" id="CHEBI:67140"/>
        <dbReference type="EC" id="3.1.3.2"/>
    </reaction>
</comment>
<evidence type="ECO:0000256" key="5">
    <source>
        <dbReference type="ARBA" id="ARBA00022801"/>
    </source>
</evidence>
<dbReference type="InterPro" id="IPR000560">
    <property type="entry name" value="His_Pase_clade-2"/>
</dbReference>
<keyword evidence="8" id="KW-0472">Membrane</keyword>
<dbReference type="PANTHER" id="PTHR11567:SF211">
    <property type="entry name" value="PROSTATIC ACID PHOSPHATASE"/>
    <property type="match status" value="1"/>
</dbReference>
<dbReference type="Proteomes" id="UP000762676">
    <property type="component" value="Unassembled WGS sequence"/>
</dbReference>
<feature type="signal peptide" evidence="9">
    <location>
        <begin position="1"/>
        <end position="20"/>
    </location>
</feature>
<organism evidence="10 11">
    <name type="scientific">Elysia marginata</name>
    <dbReference type="NCBI Taxonomy" id="1093978"/>
    <lineage>
        <taxon>Eukaryota</taxon>
        <taxon>Metazoa</taxon>
        <taxon>Spiralia</taxon>
        <taxon>Lophotrochozoa</taxon>
        <taxon>Mollusca</taxon>
        <taxon>Gastropoda</taxon>
        <taxon>Heterobranchia</taxon>
        <taxon>Euthyneura</taxon>
        <taxon>Panpulmonata</taxon>
        <taxon>Sacoglossa</taxon>
        <taxon>Placobranchoidea</taxon>
        <taxon>Plakobranchidae</taxon>
        <taxon>Elysia</taxon>
    </lineage>
</organism>
<dbReference type="PROSITE" id="PS00778">
    <property type="entry name" value="HIS_ACID_PHOSPHAT_2"/>
    <property type="match status" value="1"/>
</dbReference>
<dbReference type="Pfam" id="PF00328">
    <property type="entry name" value="His_Phos_2"/>
    <property type="match status" value="2"/>
</dbReference>
<keyword evidence="8" id="KW-1133">Transmembrane helix</keyword>
<dbReference type="InterPro" id="IPR050645">
    <property type="entry name" value="Histidine_acid_phosphatase"/>
</dbReference>
<dbReference type="PROSITE" id="PS00616">
    <property type="entry name" value="HIS_ACID_PHOSPHAT_1"/>
    <property type="match status" value="1"/>
</dbReference>
<comment type="caution">
    <text evidence="10">The sequence shown here is derived from an EMBL/GenBank/DDBJ whole genome shotgun (WGS) entry which is preliminary data.</text>
</comment>
<dbReference type="InterPro" id="IPR029033">
    <property type="entry name" value="His_PPase_superfam"/>
</dbReference>
<keyword evidence="6" id="KW-1015">Disulfide bond</keyword>
<dbReference type="EMBL" id="BMAT01001274">
    <property type="protein sequence ID" value="GFR82521.1"/>
    <property type="molecule type" value="Genomic_DNA"/>
</dbReference>
<proteinExistence type="inferred from homology"/>
<gene>
    <name evidence="10" type="ORF">ElyMa_000629400</name>
</gene>
<accession>A0AAV4GCZ5</accession>
<keyword evidence="4 9" id="KW-0732">Signal</keyword>
<keyword evidence="11" id="KW-1185">Reference proteome</keyword>
<evidence type="ECO:0000256" key="3">
    <source>
        <dbReference type="ARBA" id="ARBA00012646"/>
    </source>
</evidence>
<dbReference type="PANTHER" id="PTHR11567">
    <property type="entry name" value="ACID PHOSPHATASE-RELATED"/>
    <property type="match status" value="1"/>
</dbReference>
<dbReference type="CDD" id="cd07061">
    <property type="entry name" value="HP_HAP_like"/>
    <property type="match status" value="1"/>
</dbReference>
<dbReference type="EC" id="3.1.3.2" evidence="3"/>
<protein>
    <recommendedName>
        <fullName evidence="3">acid phosphatase</fullName>
        <ecNumber evidence="3">3.1.3.2</ecNumber>
    </recommendedName>
</protein>
<evidence type="ECO:0000256" key="6">
    <source>
        <dbReference type="ARBA" id="ARBA00023157"/>
    </source>
</evidence>